<dbReference type="RefSeq" id="WP_147221642.1">
    <property type="nucleotide sequence ID" value="NZ_CAJGYY010000001.1"/>
</dbReference>
<dbReference type="InterPro" id="IPR016181">
    <property type="entry name" value="Acyl_CoA_acyltransferase"/>
</dbReference>
<organism evidence="2 3">
    <name type="scientific">Psychrobacter frigidicola</name>
    <dbReference type="NCBI Taxonomy" id="45611"/>
    <lineage>
        <taxon>Bacteria</taxon>
        <taxon>Pseudomonadati</taxon>
        <taxon>Pseudomonadota</taxon>
        <taxon>Gammaproteobacteria</taxon>
        <taxon>Moraxellales</taxon>
        <taxon>Moraxellaceae</taxon>
        <taxon>Psychrobacter</taxon>
    </lineage>
</organism>
<dbReference type="OrthoDB" id="9796171at2"/>
<reference evidence="2 3" key="1">
    <citation type="submission" date="2019-08" db="EMBL/GenBank/DDBJ databases">
        <title>Genome sequence of Psychrobacter frigidicola ACAM304 (type strain).</title>
        <authorList>
            <person name="Bowman J.P."/>
        </authorList>
    </citation>
    <scope>NUCLEOTIDE SEQUENCE [LARGE SCALE GENOMIC DNA]</scope>
    <source>
        <strain evidence="2 3">ACAM 304</strain>
    </source>
</reference>
<dbReference type="PROSITE" id="PS51186">
    <property type="entry name" value="GNAT"/>
    <property type="match status" value="1"/>
</dbReference>
<dbReference type="SUPFAM" id="SSF55729">
    <property type="entry name" value="Acyl-CoA N-acyltransferases (Nat)"/>
    <property type="match status" value="1"/>
</dbReference>
<proteinExistence type="predicted"/>
<feature type="domain" description="N-acetyltransferase" evidence="1">
    <location>
        <begin position="34"/>
        <end position="187"/>
    </location>
</feature>
<evidence type="ECO:0000259" key="1">
    <source>
        <dbReference type="PROSITE" id="PS51186"/>
    </source>
</evidence>
<name>A0A5C7A3X9_9GAMM</name>
<keyword evidence="3" id="KW-1185">Reference proteome</keyword>
<keyword evidence="2" id="KW-0808">Transferase</keyword>
<dbReference type="Pfam" id="PF13673">
    <property type="entry name" value="Acetyltransf_10"/>
    <property type="match status" value="1"/>
</dbReference>
<evidence type="ECO:0000313" key="2">
    <source>
        <dbReference type="EMBL" id="TXD97798.1"/>
    </source>
</evidence>
<dbReference type="EMBL" id="VORZ01000001">
    <property type="protein sequence ID" value="TXD97798.1"/>
    <property type="molecule type" value="Genomic_DNA"/>
</dbReference>
<dbReference type="Proteomes" id="UP000321903">
    <property type="component" value="Unassembled WGS sequence"/>
</dbReference>
<dbReference type="Gene3D" id="3.40.630.30">
    <property type="match status" value="1"/>
</dbReference>
<accession>A0A5C7A3X9</accession>
<dbReference type="AlphaFoldDB" id="A0A5C7A3X9"/>
<dbReference type="CDD" id="cd04301">
    <property type="entry name" value="NAT_SF"/>
    <property type="match status" value="1"/>
</dbReference>
<comment type="caution">
    <text evidence="2">The sequence shown here is derived from an EMBL/GenBank/DDBJ whole genome shotgun (WGS) entry which is preliminary data.</text>
</comment>
<gene>
    <name evidence="2" type="ORF">ES754_02150</name>
</gene>
<dbReference type="GO" id="GO:0016747">
    <property type="term" value="F:acyltransferase activity, transferring groups other than amino-acyl groups"/>
    <property type="evidence" value="ECO:0007669"/>
    <property type="project" value="InterPro"/>
</dbReference>
<evidence type="ECO:0000313" key="3">
    <source>
        <dbReference type="Proteomes" id="UP000321903"/>
    </source>
</evidence>
<dbReference type="InterPro" id="IPR000182">
    <property type="entry name" value="GNAT_dom"/>
</dbReference>
<protein>
    <submittedName>
        <fullName evidence="2">GNAT family N-acetyltransferase</fullName>
    </submittedName>
</protein>
<sequence>MSFKTMPSTTTQNKKSVSLSASALPLVSVAWQLTSFAELSPYQIYTIIQAREQVFVKDQHCIYIDADGLDFEAMHLSAYNDDANTNTDNNDNPQLLAYCRILVPSTAQGYPRIGRVLVLADYRGHGLARELMIQAIEYCHNQFPKQPIHISAQTYLIEFYQSLGFVCEGDVYSEEGIEHMHMVLPAP</sequence>